<dbReference type="Proteomes" id="UP000053240">
    <property type="component" value="Unassembled WGS sequence"/>
</dbReference>
<protein>
    <submittedName>
        <fullName evidence="1">Uncharacterized protein</fullName>
    </submittedName>
</protein>
<gene>
    <name evidence="1" type="ORF">RR48_11041</name>
</gene>
<accession>A0A194RPT3</accession>
<dbReference type="EMBL" id="KQ459896">
    <property type="protein sequence ID" value="KPJ19414.1"/>
    <property type="molecule type" value="Genomic_DNA"/>
</dbReference>
<evidence type="ECO:0000313" key="1">
    <source>
        <dbReference type="EMBL" id="KPJ19414.1"/>
    </source>
</evidence>
<evidence type="ECO:0000313" key="2">
    <source>
        <dbReference type="Proteomes" id="UP000053240"/>
    </source>
</evidence>
<proteinExistence type="predicted"/>
<dbReference type="AlphaFoldDB" id="A0A194RPT3"/>
<organism evidence="1 2">
    <name type="scientific">Papilio machaon</name>
    <name type="common">Old World swallowtail butterfly</name>
    <dbReference type="NCBI Taxonomy" id="76193"/>
    <lineage>
        <taxon>Eukaryota</taxon>
        <taxon>Metazoa</taxon>
        <taxon>Ecdysozoa</taxon>
        <taxon>Arthropoda</taxon>
        <taxon>Hexapoda</taxon>
        <taxon>Insecta</taxon>
        <taxon>Pterygota</taxon>
        <taxon>Neoptera</taxon>
        <taxon>Endopterygota</taxon>
        <taxon>Lepidoptera</taxon>
        <taxon>Glossata</taxon>
        <taxon>Ditrysia</taxon>
        <taxon>Papilionoidea</taxon>
        <taxon>Papilionidae</taxon>
        <taxon>Papilioninae</taxon>
        <taxon>Papilio</taxon>
    </lineage>
</organism>
<sequence>MHRAAGRGRRAVAARRSVTSVRHNLSLSLELIALSLRPSAARSSSSCKVKVTSDVLCYNRWGALRQVQCLVESGRDTKLATAQRARRRRTVLPPVIYEQ</sequence>
<reference evidence="1 2" key="1">
    <citation type="journal article" date="2015" name="Nat. Commun.">
        <title>Outbred genome sequencing and CRISPR/Cas9 gene editing in butterflies.</title>
        <authorList>
            <person name="Li X."/>
            <person name="Fan D."/>
            <person name="Zhang W."/>
            <person name="Liu G."/>
            <person name="Zhang L."/>
            <person name="Zhao L."/>
            <person name="Fang X."/>
            <person name="Chen L."/>
            <person name="Dong Y."/>
            <person name="Chen Y."/>
            <person name="Ding Y."/>
            <person name="Zhao R."/>
            <person name="Feng M."/>
            <person name="Zhu Y."/>
            <person name="Feng Y."/>
            <person name="Jiang X."/>
            <person name="Zhu D."/>
            <person name="Xiang H."/>
            <person name="Feng X."/>
            <person name="Li S."/>
            <person name="Wang J."/>
            <person name="Zhang G."/>
            <person name="Kronforst M.R."/>
            <person name="Wang W."/>
        </authorList>
    </citation>
    <scope>NUCLEOTIDE SEQUENCE [LARGE SCALE GENOMIC DNA]</scope>
    <source>
        <strain evidence="1">Ya'a_city_454_Pm</strain>
        <tissue evidence="1">Whole body</tissue>
    </source>
</reference>
<keyword evidence="2" id="KW-1185">Reference proteome</keyword>
<name>A0A194RPT3_PAPMA</name>
<dbReference type="InParanoid" id="A0A194RPT3"/>